<reference evidence="1 2" key="2">
    <citation type="journal article" date="2022" name="Mol. Ecol. Resour.">
        <title>The genomes of chicory, endive, great burdock and yacon provide insights into Asteraceae paleo-polyploidization history and plant inulin production.</title>
        <authorList>
            <person name="Fan W."/>
            <person name="Wang S."/>
            <person name="Wang H."/>
            <person name="Wang A."/>
            <person name="Jiang F."/>
            <person name="Liu H."/>
            <person name="Zhao H."/>
            <person name="Xu D."/>
            <person name="Zhang Y."/>
        </authorList>
    </citation>
    <scope>NUCLEOTIDE SEQUENCE [LARGE SCALE GENOMIC DNA]</scope>
    <source>
        <strain evidence="2">cv. Yunnan</strain>
        <tissue evidence="1">Leaves</tissue>
    </source>
</reference>
<reference evidence="2" key="1">
    <citation type="journal article" date="2022" name="Mol. Ecol. Resour.">
        <title>The genomes of chicory, endive, great burdock and yacon provide insights into Asteraceae palaeo-polyploidization history and plant inulin production.</title>
        <authorList>
            <person name="Fan W."/>
            <person name="Wang S."/>
            <person name="Wang H."/>
            <person name="Wang A."/>
            <person name="Jiang F."/>
            <person name="Liu H."/>
            <person name="Zhao H."/>
            <person name="Xu D."/>
            <person name="Zhang Y."/>
        </authorList>
    </citation>
    <scope>NUCLEOTIDE SEQUENCE [LARGE SCALE GENOMIC DNA]</scope>
    <source>
        <strain evidence="2">cv. Yunnan</strain>
    </source>
</reference>
<proteinExistence type="predicted"/>
<sequence length="76" mass="8768">MVSFLNLQLLRFLSQPTSTIFAPIDEVMIDFSGRFPDYQPLFNRHALFTGTIVAVEAISQRKDSKWLTLKTQHVQL</sequence>
<name>A0ACB8YMG6_9ASTR</name>
<organism evidence="1 2">
    <name type="scientific">Smallanthus sonchifolius</name>
    <dbReference type="NCBI Taxonomy" id="185202"/>
    <lineage>
        <taxon>Eukaryota</taxon>
        <taxon>Viridiplantae</taxon>
        <taxon>Streptophyta</taxon>
        <taxon>Embryophyta</taxon>
        <taxon>Tracheophyta</taxon>
        <taxon>Spermatophyta</taxon>
        <taxon>Magnoliopsida</taxon>
        <taxon>eudicotyledons</taxon>
        <taxon>Gunneridae</taxon>
        <taxon>Pentapetalae</taxon>
        <taxon>asterids</taxon>
        <taxon>campanulids</taxon>
        <taxon>Asterales</taxon>
        <taxon>Asteraceae</taxon>
        <taxon>Asteroideae</taxon>
        <taxon>Heliantheae alliance</taxon>
        <taxon>Millerieae</taxon>
        <taxon>Smallanthus</taxon>
    </lineage>
</organism>
<comment type="caution">
    <text evidence="1">The sequence shown here is derived from an EMBL/GenBank/DDBJ whole genome shotgun (WGS) entry which is preliminary data.</text>
</comment>
<protein>
    <submittedName>
        <fullName evidence="1">Uncharacterized protein</fullName>
    </submittedName>
</protein>
<dbReference type="EMBL" id="CM042044">
    <property type="protein sequence ID" value="KAI3686250.1"/>
    <property type="molecule type" value="Genomic_DNA"/>
</dbReference>
<dbReference type="Proteomes" id="UP001056120">
    <property type="component" value="Linkage Group LG27"/>
</dbReference>
<gene>
    <name evidence="1" type="ORF">L1987_79924</name>
</gene>
<accession>A0ACB8YMG6</accession>
<evidence type="ECO:0000313" key="1">
    <source>
        <dbReference type="EMBL" id="KAI3686250.1"/>
    </source>
</evidence>
<evidence type="ECO:0000313" key="2">
    <source>
        <dbReference type="Proteomes" id="UP001056120"/>
    </source>
</evidence>
<keyword evidence="2" id="KW-1185">Reference proteome</keyword>